<name>A0ABU5Q509_9BACT</name>
<dbReference type="EMBL" id="JAYFUM010000001">
    <property type="protein sequence ID" value="MEA5137843.1"/>
    <property type="molecule type" value="Genomic_DNA"/>
</dbReference>
<dbReference type="Pfam" id="PF18943">
    <property type="entry name" value="DUF5690"/>
    <property type="match status" value="1"/>
</dbReference>
<keyword evidence="1" id="KW-1133">Transmembrane helix</keyword>
<feature type="transmembrane region" description="Helical" evidence="1">
    <location>
        <begin position="139"/>
        <end position="159"/>
    </location>
</feature>
<dbReference type="RefSeq" id="WP_323295007.1">
    <property type="nucleotide sequence ID" value="NZ_JAYFUM010000001.1"/>
</dbReference>
<feature type="transmembrane region" description="Helical" evidence="1">
    <location>
        <begin position="292"/>
        <end position="314"/>
    </location>
</feature>
<protein>
    <submittedName>
        <fullName evidence="2">DUF5690 family protein</fullName>
    </submittedName>
</protein>
<feature type="transmembrane region" description="Helical" evidence="1">
    <location>
        <begin position="224"/>
        <end position="241"/>
    </location>
</feature>
<feature type="transmembrane region" description="Helical" evidence="1">
    <location>
        <begin position="358"/>
        <end position="378"/>
    </location>
</feature>
<dbReference type="Proteomes" id="UP001302949">
    <property type="component" value="Unassembled WGS sequence"/>
</dbReference>
<dbReference type="InterPro" id="IPR043745">
    <property type="entry name" value="DUF5690"/>
</dbReference>
<organism evidence="2 3">
    <name type="scientific">Arcicella rigui</name>
    <dbReference type="NCBI Taxonomy" id="797020"/>
    <lineage>
        <taxon>Bacteria</taxon>
        <taxon>Pseudomonadati</taxon>
        <taxon>Bacteroidota</taxon>
        <taxon>Cytophagia</taxon>
        <taxon>Cytophagales</taxon>
        <taxon>Flectobacillaceae</taxon>
        <taxon>Arcicella</taxon>
    </lineage>
</organism>
<proteinExistence type="predicted"/>
<comment type="caution">
    <text evidence="2">The sequence shown here is derived from an EMBL/GenBank/DDBJ whole genome shotgun (WGS) entry which is preliminary data.</text>
</comment>
<keyword evidence="1" id="KW-0812">Transmembrane</keyword>
<evidence type="ECO:0000313" key="2">
    <source>
        <dbReference type="EMBL" id="MEA5137843.1"/>
    </source>
</evidence>
<feature type="transmembrane region" description="Helical" evidence="1">
    <location>
        <begin position="87"/>
        <end position="105"/>
    </location>
</feature>
<feature type="transmembrane region" description="Helical" evidence="1">
    <location>
        <begin position="390"/>
        <end position="413"/>
    </location>
</feature>
<feature type="transmembrane region" description="Helical" evidence="1">
    <location>
        <begin position="12"/>
        <end position="34"/>
    </location>
</feature>
<feature type="transmembrane region" description="Helical" evidence="1">
    <location>
        <begin position="171"/>
        <end position="191"/>
    </location>
</feature>
<feature type="transmembrane region" description="Helical" evidence="1">
    <location>
        <begin position="111"/>
        <end position="132"/>
    </location>
</feature>
<feature type="transmembrane region" description="Helical" evidence="1">
    <location>
        <begin position="320"/>
        <end position="338"/>
    </location>
</feature>
<accession>A0ABU5Q509</accession>
<sequence length="436" mass="49249">MNKLEKFLHRQSQIFLAIYLGLAAFSTYFCMYAFRKPFTAGDFHDVTLWGIDYKIVLVISQVLGYATAKGLGIKIVSEVKAHQRAKYIVGMILFAEINLLLLGLVPSPYNWVFMYFNGLGLGMVYGLVFSFLEGRQITEILGAGLAVSFIIASGMVKSIGKYFVNIGVNEYWMPFLTGLVFFPLLLLSVYAMSIAPKPSKVDENERSERVPMDGMDRKTFVNKYGFGLISLIAIYVLMTILRDIRDNFGVEIWREMGVTNASIFTQTESLIGLVICTFTAFMFFVKDHKQAFWLNHLMIFAGAVLILISTASFMNHTTSPFWWTVYLGIGLYMAYVPFNGMLFERLLAVLKEKANVGFLFYLADFSGYVGSVFILIYQNFGTKNTSWLDLLTSLSLVLPLIAMVLVTISFFYFNRKLNANSSSISKVVRISNPNEV</sequence>
<evidence type="ECO:0000313" key="3">
    <source>
        <dbReference type="Proteomes" id="UP001302949"/>
    </source>
</evidence>
<gene>
    <name evidence="2" type="ORF">VB248_01785</name>
</gene>
<keyword evidence="1" id="KW-0472">Membrane</keyword>
<evidence type="ECO:0000256" key="1">
    <source>
        <dbReference type="SAM" id="Phobius"/>
    </source>
</evidence>
<feature type="transmembrane region" description="Helical" evidence="1">
    <location>
        <begin position="261"/>
        <end position="285"/>
    </location>
</feature>
<keyword evidence="3" id="KW-1185">Reference proteome</keyword>
<feature type="transmembrane region" description="Helical" evidence="1">
    <location>
        <begin position="46"/>
        <end position="66"/>
    </location>
</feature>
<reference evidence="2 3" key="1">
    <citation type="submission" date="2023-12" db="EMBL/GenBank/DDBJ databases">
        <title>Novel species of the genus Arcicella isolated from rivers.</title>
        <authorList>
            <person name="Lu H."/>
        </authorList>
    </citation>
    <scope>NUCLEOTIDE SEQUENCE [LARGE SCALE GENOMIC DNA]</scope>
    <source>
        <strain evidence="2 3">KCTC 23307</strain>
    </source>
</reference>